<dbReference type="Proteomes" id="UP000507962">
    <property type="component" value="Unassembled WGS sequence"/>
</dbReference>
<accession>A0A4U8YJ34</accession>
<proteinExistence type="predicted"/>
<name>A0A4U8YJ34_9BACT</name>
<feature type="chain" id="PRO_5020706948" evidence="1">
    <location>
        <begin position="31"/>
        <end position="576"/>
    </location>
</feature>
<dbReference type="AlphaFoldDB" id="A0A4U8YJ34"/>
<evidence type="ECO:0000256" key="1">
    <source>
        <dbReference type="SAM" id="SignalP"/>
    </source>
</evidence>
<keyword evidence="1" id="KW-0732">Signal</keyword>
<protein>
    <submittedName>
        <fullName evidence="2">Uncharacterized protein</fullName>
    </submittedName>
</protein>
<sequence length="576" mass="64234">MRQSTGVSMVGRFFCLCVMMVLLVASGAAAGTFDAAGLSSKELAKAKRLSAQYGKQVDQAEQFVQKNNLSMAGKRLANAERTYNKMLAPYRLYPDVVIKKKRFDELTSQVDEAKALAGLEKSVKTFDKKVTEAQKYLDRRDTKNAKRFLKKALASYEAIPSGQRNRADVQAIHARYEALAAKMGATATAGTVVAAASAESAETYGLDSKALKKAKRYASRFEKKMTEADRFFQENDYAICKRRLIDAEKLYVKIGPEFQQDPGVQATKKTFDEMNAIVTRAVAARKEGIEKKNEMLRLRTRFESEVRNNARILSYLQAGRDGQTVNSLVSLEPLFENFGALDTFHATCREKYTLLLEQDPDREVEGETVKSIFDLAENRLAYRNALAQKTIDQDLASQVAFFNKANAGILEKNLVVSGILNDLHLTNFGEPLNCITKTRAVCKATGLPVPIEKIEEIKAFQDTLKASVKSVRKKLKFKKSDYPYKTSAMKRVAAQTAKSRGMELVYVGMAAEQWYVNKNDLGIPLSKSGTGRGLYHVDGEDFYRGYDVKICRQFNGSGYEPVSVVMPGAKVTIYKK</sequence>
<keyword evidence="3" id="KW-1185">Reference proteome</keyword>
<feature type="signal peptide" evidence="1">
    <location>
        <begin position="1"/>
        <end position="30"/>
    </location>
</feature>
<dbReference type="EMBL" id="CAADHO010000001">
    <property type="protein sequence ID" value="VFQ43294.1"/>
    <property type="molecule type" value="Genomic_DNA"/>
</dbReference>
<dbReference type="RefSeq" id="WP_180137464.1">
    <property type="nucleotide sequence ID" value="NZ_CAADHO010000001.1"/>
</dbReference>
<evidence type="ECO:0000313" key="3">
    <source>
        <dbReference type="Proteomes" id="UP000507962"/>
    </source>
</evidence>
<evidence type="ECO:0000313" key="2">
    <source>
        <dbReference type="EMBL" id="VFQ43294.1"/>
    </source>
</evidence>
<gene>
    <name evidence="2" type="ORF">MSL71_9220</name>
</gene>
<organism evidence="2 3">
    <name type="scientific">Desulfoluna butyratoxydans</name>
    <dbReference type="NCBI Taxonomy" id="231438"/>
    <lineage>
        <taxon>Bacteria</taxon>
        <taxon>Pseudomonadati</taxon>
        <taxon>Thermodesulfobacteriota</taxon>
        <taxon>Desulfobacteria</taxon>
        <taxon>Desulfobacterales</taxon>
        <taxon>Desulfolunaceae</taxon>
        <taxon>Desulfoluna</taxon>
    </lineage>
</organism>
<reference evidence="2 3" key="1">
    <citation type="submission" date="2019-03" db="EMBL/GenBank/DDBJ databases">
        <authorList>
            <person name="Nijsse B."/>
        </authorList>
    </citation>
    <scope>NUCLEOTIDE SEQUENCE [LARGE SCALE GENOMIC DNA]</scope>
    <source>
        <strain evidence="2">Desulfoluna butyratoxydans MSL71</strain>
    </source>
</reference>